<dbReference type="InterPro" id="IPR014620">
    <property type="entry name" value="Thymidylate_synthase_arc"/>
</dbReference>
<proteinExistence type="predicted"/>
<keyword evidence="5" id="KW-1185">Reference proteome</keyword>
<dbReference type="InterPro" id="IPR036926">
    <property type="entry name" value="Thymidate_synth/dCMP_Mease_sf"/>
</dbReference>
<reference evidence="5" key="1">
    <citation type="submission" date="2016-06" db="EMBL/GenBank/DDBJ databases">
        <authorList>
            <person name="Varghese N."/>
            <person name="Submissions Spin"/>
        </authorList>
    </citation>
    <scope>NUCLEOTIDE SEQUENCE [LARGE SCALE GENOMIC DNA]</scope>
    <source>
        <strain evidence="5">DSM 43909</strain>
    </source>
</reference>
<evidence type="ECO:0000313" key="4">
    <source>
        <dbReference type="EMBL" id="SCF22207.1"/>
    </source>
</evidence>
<dbReference type="GO" id="GO:0005737">
    <property type="term" value="C:cytoplasm"/>
    <property type="evidence" value="ECO:0007669"/>
    <property type="project" value="InterPro"/>
</dbReference>
<dbReference type="GO" id="GO:0006235">
    <property type="term" value="P:dTTP biosynthetic process"/>
    <property type="evidence" value="ECO:0007669"/>
    <property type="project" value="InterPro"/>
</dbReference>
<dbReference type="Pfam" id="PF00303">
    <property type="entry name" value="Thymidylat_synt"/>
    <property type="match status" value="1"/>
</dbReference>
<feature type="domain" description="Thymidylate synthase/dCMP hydroxymethylase" evidence="3">
    <location>
        <begin position="93"/>
        <end position="210"/>
    </location>
</feature>
<gene>
    <name evidence="4" type="ORF">GA0074695_4489</name>
</gene>
<keyword evidence="1" id="KW-0963">Cytoplasm</keyword>
<evidence type="ECO:0000313" key="5">
    <source>
        <dbReference type="Proteomes" id="UP000198242"/>
    </source>
</evidence>
<name>A0A1C4YNI8_MICVI</name>
<organism evidence="4 5">
    <name type="scientific">Micromonospora viridifaciens</name>
    <dbReference type="NCBI Taxonomy" id="1881"/>
    <lineage>
        <taxon>Bacteria</taxon>
        <taxon>Bacillati</taxon>
        <taxon>Actinomycetota</taxon>
        <taxon>Actinomycetes</taxon>
        <taxon>Micromonosporales</taxon>
        <taxon>Micromonosporaceae</taxon>
        <taxon>Micromonospora</taxon>
    </lineage>
</organism>
<dbReference type="AlphaFoldDB" id="A0A1C4YNI8"/>
<dbReference type="Gene3D" id="3.30.572.10">
    <property type="entry name" value="Thymidylate synthase/dCMP hydroxymethylase domain"/>
    <property type="match status" value="1"/>
</dbReference>
<dbReference type="InterPro" id="IPR023451">
    <property type="entry name" value="Thymidate_synth/dCMP_Mease_dom"/>
</dbReference>
<dbReference type="RefSeq" id="WP_157744598.1">
    <property type="nucleotide sequence ID" value="NZ_LT607411.1"/>
</dbReference>
<keyword evidence="2" id="KW-0808">Transferase</keyword>
<dbReference type="OrthoDB" id="9774633at2"/>
<evidence type="ECO:0000256" key="1">
    <source>
        <dbReference type="ARBA" id="ARBA00022490"/>
    </source>
</evidence>
<dbReference type="SUPFAM" id="SSF55831">
    <property type="entry name" value="Thymidylate synthase/dCMP hydroxymethylase"/>
    <property type="match status" value="1"/>
</dbReference>
<dbReference type="GO" id="GO:0004799">
    <property type="term" value="F:thymidylate synthase activity"/>
    <property type="evidence" value="ECO:0007669"/>
    <property type="project" value="InterPro"/>
</dbReference>
<protein>
    <submittedName>
        <fullName evidence="4">Thymidylate synthase</fullName>
    </submittedName>
</protein>
<sequence length="226" mass="24862">MTDSAAPTSAALGTFDRFSTAWLSCLRLVLAHGSPVRDDGLLLREVLNVSLTASDCIYEDLLAAGAEVDRIELMVEKYESMNVLPMYPMSYGRLFREHAGVDQLDWLIRRLKLRPESKSATIGFHTPGADTLSCISLVDCKLRDGRLHLTGVYRSQNVYASQPGNAYALRRLQDRIADELGARTGTLTLHVMSAHIYERDWDAAERVVSQSLDGRAAGASGHDHGA</sequence>
<dbReference type="Proteomes" id="UP000198242">
    <property type="component" value="Chromosome I"/>
</dbReference>
<evidence type="ECO:0000256" key="2">
    <source>
        <dbReference type="ARBA" id="ARBA00022679"/>
    </source>
</evidence>
<accession>A0A1C4YNI8</accession>
<dbReference type="EMBL" id="LT607411">
    <property type="protein sequence ID" value="SCF22207.1"/>
    <property type="molecule type" value="Genomic_DNA"/>
</dbReference>
<evidence type="ECO:0000259" key="3">
    <source>
        <dbReference type="Pfam" id="PF00303"/>
    </source>
</evidence>
<dbReference type="PIRSF" id="PIRSF036752">
    <property type="entry name" value="TSase_MJ051"/>
    <property type="match status" value="1"/>
</dbReference>